<comment type="function">
    <text evidence="11">Dihydroxyacetonephosphate acyltransferase catalyzing the first step in the biosynthesis of plasmalogens, a subset of phospholipids that differ from other glycerolipids by having an alkyl chain attached through a vinyl ether linkage at the sn-1 position of the glycerol backbone, and which unique physical properties have an impact on various aspects of cell signaling and membrane biology.</text>
</comment>
<evidence type="ECO:0000256" key="1">
    <source>
        <dbReference type="ARBA" id="ARBA00005189"/>
    </source>
</evidence>
<dbReference type="InterPro" id="IPR022284">
    <property type="entry name" value="GPAT/DHAPAT"/>
</dbReference>
<evidence type="ECO:0000313" key="21">
    <source>
        <dbReference type="Proteomes" id="UP001652620"/>
    </source>
</evidence>
<dbReference type="KEGG" id="bdr:105226010"/>
<dbReference type="GO" id="GO:0004366">
    <property type="term" value="F:glycerol-3-phosphate O-acyltransferase activity"/>
    <property type="evidence" value="ECO:0007669"/>
    <property type="project" value="TreeGrafter"/>
</dbReference>
<dbReference type="GO" id="GO:0008654">
    <property type="term" value="P:phospholipid biosynthetic process"/>
    <property type="evidence" value="ECO:0007669"/>
    <property type="project" value="TreeGrafter"/>
</dbReference>
<evidence type="ECO:0000256" key="5">
    <source>
        <dbReference type="ARBA" id="ARBA00022990"/>
    </source>
</evidence>
<dbReference type="PANTHER" id="PTHR12563">
    <property type="entry name" value="GLYCEROL-3-PHOSPHATE ACYLTRANSFERASE"/>
    <property type="match status" value="1"/>
</dbReference>
<evidence type="ECO:0000256" key="14">
    <source>
        <dbReference type="ARBA" id="ARBA00044061"/>
    </source>
</evidence>
<dbReference type="GeneID" id="105226010"/>
<feature type="domain" description="Phospholipid/glycerol acyltransferase" evidence="19">
    <location>
        <begin position="145"/>
        <end position="274"/>
    </location>
</feature>
<protein>
    <recommendedName>
        <fullName evidence="15">Dihydroxyacetone phosphate acyltransferase</fullName>
        <ecNumber evidence="14">2.3.1.42</ecNumber>
    </recommendedName>
    <alternativeName>
        <fullName evidence="16">Glycerone-phosphate O-acyltransferase</fullName>
    </alternativeName>
</protein>
<comment type="subcellular location">
    <subcellularLocation>
        <location evidence="12">Peroxisome membrane</location>
        <topology evidence="12">Peripheral membrane protein</topology>
        <orientation evidence="12">Matrix side</orientation>
    </subcellularLocation>
</comment>
<dbReference type="GO" id="GO:0031966">
    <property type="term" value="C:mitochondrial membrane"/>
    <property type="evidence" value="ECO:0007669"/>
    <property type="project" value="TreeGrafter"/>
</dbReference>
<evidence type="ECO:0000256" key="10">
    <source>
        <dbReference type="ARBA" id="ARBA00043732"/>
    </source>
</evidence>
<dbReference type="PANTHER" id="PTHR12563:SF17">
    <property type="entry name" value="DIHYDROXYACETONE PHOSPHATE ACYLTRANSFERASE"/>
    <property type="match status" value="1"/>
</dbReference>
<sequence length="727" mass="83277">MTGISPSSPDPLTSRAASRAATYMDDFENIVAKGKELVMTKEYKPQVANEFERYLNPQSLKRHVFRSEKVRKIIEHYAQINNCSVKQIEKQVKDIIDEIGLERNLAIIRWCGMAITAISKRILSGIYVNARSIRRVRDQLGRNPVCYLPSHRSYMDFVLMSYICFYYDIEIPGIAAGMDFHAMFGMGTMLRKTGAFFMRRSFSNDELYWDIFREYMYALISVYHIGVEFFIEGTRSRNFKALVPKVGLLSMALLPYFTGEVTDVTIVPVSISYERLLEEQLFVYELLGVPKPKETTKGFFKALKIIDERFGRMYLDFGAPISVREFFGHTGADRMQRASVGAHLQKLDRKELDLIKKLGNEVIYQQQRGIVISTFNLLCLYYASQLYVDRSVNIDELALGIAELKCIFEELGAHVATDMNRLKFEIIETVEIHSNIVHFQNGRLQFTEVAAAQLAQEIDTKRLKAHALLPQIMAVAVPTLALQLYINPCMFWLARPAYLILAALQLQADQQKGINDETTAFSSTYDKVVENLLQRVTLLDGIFKHEFIIESNRDIEEFNRNLLLLSKHGMLKISSHNGQISINENECMKVMLSSLAPFLCVYYQLAVAVNEFPLDACFAHSNNKADEFSSKDVLIHMQKRIEKLMQQQHVTNVHPYCLALDNLNIALNSFQQAGYIQKNKESGIMQHAPGKPLRSLEAELLRYCQLLPFKQYYRVASVQMNSMPSKL</sequence>
<dbReference type="GO" id="GO:0006631">
    <property type="term" value="P:fatty acid metabolic process"/>
    <property type="evidence" value="ECO:0007669"/>
    <property type="project" value="TreeGrafter"/>
</dbReference>
<dbReference type="CTD" id="119581197"/>
<reference evidence="20" key="1">
    <citation type="journal article" date="2014" name="BMC Genomics">
        <title>Characterizing the developmental transcriptome of the oriental fruit fly, Bactrocera dorsalis (Diptera: Tephritidae) through comparative genomic analysis with Drosophila melanogaster utilizing modENCODE datasets.</title>
        <authorList>
            <person name="Geib S.M."/>
            <person name="Calla B."/>
            <person name="Hall B."/>
            <person name="Hou S."/>
            <person name="Manoukis N.C."/>
        </authorList>
    </citation>
    <scope>NUCLEOTIDE SEQUENCE</scope>
    <source>
        <strain evidence="20">Punador</strain>
    </source>
</reference>
<evidence type="ECO:0000256" key="13">
    <source>
        <dbReference type="ARBA" id="ARBA00044003"/>
    </source>
</evidence>
<evidence type="ECO:0000256" key="3">
    <source>
        <dbReference type="ARBA" id="ARBA00022553"/>
    </source>
</evidence>
<evidence type="ECO:0000256" key="7">
    <source>
        <dbReference type="ARBA" id="ARBA00023140"/>
    </source>
</evidence>
<comment type="pathway">
    <text evidence="1">Lipid metabolism.</text>
</comment>
<evidence type="ECO:0000256" key="16">
    <source>
        <dbReference type="ARBA" id="ARBA00044290"/>
    </source>
</evidence>
<keyword evidence="6" id="KW-0472">Membrane</keyword>
<dbReference type="RefSeq" id="XP_011203029.2">
    <property type="nucleotide sequence ID" value="XM_011204727.4"/>
</dbReference>
<dbReference type="AlphaFoldDB" id="A0A034W2G9"/>
<proteinExistence type="inferred from homology"/>
<keyword evidence="21" id="KW-1185">Reference proteome</keyword>
<dbReference type="Pfam" id="PF19277">
    <property type="entry name" value="GPAT_C"/>
    <property type="match status" value="1"/>
</dbReference>
<dbReference type="EMBL" id="GAKP01010974">
    <property type="protein sequence ID" value="JAC47978.1"/>
    <property type="molecule type" value="Transcribed_RNA"/>
</dbReference>
<dbReference type="EMBL" id="GAKP01010977">
    <property type="protein sequence ID" value="JAC47975.1"/>
    <property type="molecule type" value="Transcribed_RNA"/>
</dbReference>
<dbReference type="RefSeq" id="XP_011203030.1">
    <property type="nucleotide sequence ID" value="XM_011204728.3"/>
</dbReference>
<dbReference type="GO" id="GO:0005778">
    <property type="term" value="C:peroxisomal membrane"/>
    <property type="evidence" value="ECO:0007669"/>
    <property type="project" value="UniProtKB-SubCell"/>
</dbReference>
<evidence type="ECO:0000256" key="2">
    <source>
        <dbReference type="ARBA" id="ARBA00007937"/>
    </source>
</evidence>
<comment type="similarity">
    <text evidence="2 18">Belongs to the GPAT/DAPAT family.</text>
</comment>
<dbReference type="InterPro" id="IPR045520">
    <property type="entry name" value="GPAT/DHAPAT_C"/>
</dbReference>
<dbReference type="InterPro" id="IPR041728">
    <property type="entry name" value="GPAT/DHAPAT_LPLAT"/>
</dbReference>
<dbReference type="EC" id="2.3.1.42" evidence="14"/>
<evidence type="ECO:0000256" key="15">
    <source>
        <dbReference type="ARBA" id="ARBA00044178"/>
    </source>
</evidence>
<dbReference type="RefSeq" id="XP_011203028.2">
    <property type="nucleotide sequence ID" value="XM_011204726.4"/>
</dbReference>
<dbReference type="RefSeq" id="XP_019845732.1">
    <property type="nucleotide sequence ID" value="XM_019990173.2"/>
</dbReference>
<evidence type="ECO:0000256" key="11">
    <source>
        <dbReference type="ARBA" id="ARBA00043888"/>
    </source>
</evidence>
<evidence type="ECO:0000256" key="8">
    <source>
        <dbReference type="ARBA" id="ARBA00023315"/>
    </source>
</evidence>
<keyword evidence="5" id="KW-0007">Acetylation</keyword>
<keyword evidence="8 18" id="KW-0012">Acyltransferase</keyword>
<evidence type="ECO:0000313" key="20">
    <source>
        <dbReference type="EMBL" id="JAC47978.1"/>
    </source>
</evidence>
<dbReference type="SMART" id="SM00563">
    <property type="entry name" value="PlsC"/>
    <property type="match status" value="1"/>
</dbReference>
<evidence type="ECO:0000256" key="18">
    <source>
        <dbReference type="PIRNR" id="PIRNR000437"/>
    </source>
</evidence>
<dbReference type="EMBL" id="GAKP01010971">
    <property type="protein sequence ID" value="JAC47981.1"/>
    <property type="molecule type" value="Transcribed_RNA"/>
</dbReference>
<dbReference type="RefSeq" id="XP_019845732.2">
    <property type="nucleotide sequence ID" value="XM_019990173.3"/>
</dbReference>
<comment type="subunit">
    <text evidence="13">Part of a heterotrimeric complex composed of GNPAT, AGPS and a modified form of GNPAT.</text>
</comment>
<keyword evidence="7" id="KW-0576">Peroxisome</keyword>
<dbReference type="OrthoDB" id="10255570at2759"/>
<dbReference type="Pfam" id="PF01553">
    <property type="entry name" value="Acyltransferase"/>
    <property type="match status" value="1"/>
</dbReference>
<dbReference type="PIRSF" id="PIRSF000437">
    <property type="entry name" value="GPAT_DHAPAT"/>
    <property type="match status" value="1"/>
</dbReference>
<dbReference type="RefSeq" id="XP_019845731.2">
    <property type="nucleotide sequence ID" value="XM_019990172.3"/>
</dbReference>
<dbReference type="EMBL" id="GAKP01010968">
    <property type="protein sequence ID" value="JAC47984.1"/>
    <property type="molecule type" value="Transcribed_RNA"/>
</dbReference>
<dbReference type="RefSeq" id="XP_011203030.2">
    <property type="nucleotide sequence ID" value="XM_011204728.4"/>
</dbReference>
<comment type="pathway">
    <text evidence="9">Membrane lipid metabolism; glycerophospholipid metabolism.</text>
</comment>
<evidence type="ECO:0000256" key="6">
    <source>
        <dbReference type="ARBA" id="ARBA00023136"/>
    </source>
</evidence>
<gene>
    <name evidence="20" type="primary">GNPAT</name>
    <name evidence="22 23" type="synonym">LOC105226010</name>
</gene>
<dbReference type="GO" id="GO:0019432">
    <property type="term" value="P:triglyceride biosynthetic process"/>
    <property type="evidence" value="ECO:0007669"/>
    <property type="project" value="TreeGrafter"/>
</dbReference>
<keyword evidence="3" id="KW-0597">Phosphoprotein</keyword>
<dbReference type="RefSeq" id="XP_019845733.2">
    <property type="nucleotide sequence ID" value="XM_019990174.3"/>
</dbReference>
<accession>A0A034W2G9</accession>
<evidence type="ECO:0000313" key="22">
    <source>
        <dbReference type="RefSeq" id="XP_011203030.1"/>
    </source>
</evidence>
<reference evidence="22 23" key="2">
    <citation type="submission" date="2022-04" db="UniProtKB">
        <authorList>
            <consortium name="RefSeq"/>
        </authorList>
    </citation>
    <scope>IDENTIFICATION</scope>
    <source>
        <strain evidence="22 23">Punador</strain>
    </source>
</reference>
<organism evidence="20">
    <name type="scientific">Bactrocera dorsalis</name>
    <name type="common">Oriental fruit fly</name>
    <name type="synonym">Dacus dorsalis</name>
    <dbReference type="NCBI Taxonomy" id="27457"/>
    <lineage>
        <taxon>Eukaryota</taxon>
        <taxon>Metazoa</taxon>
        <taxon>Ecdysozoa</taxon>
        <taxon>Arthropoda</taxon>
        <taxon>Hexapoda</taxon>
        <taxon>Insecta</taxon>
        <taxon>Pterygota</taxon>
        <taxon>Neoptera</taxon>
        <taxon>Endopterygota</taxon>
        <taxon>Diptera</taxon>
        <taxon>Brachycera</taxon>
        <taxon>Muscomorpha</taxon>
        <taxon>Tephritoidea</taxon>
        <taxon>Tephritidae</taxon>
        <taxon>Bactrocera</taxon>
        <taxon>Bactrocera</taxon>
    </lineage>
</organism>
<dbReference type="PIRSF" id="PIRSF500063">
    <property type="entry name" value="DHAPAT"/>
    <property type="match status" value="1"/>
</dbReference>
<evidence type="ECO:0000256" key="9">
    <source>
        <dbReference type="ARBA" id="ARBA00037925"/>
    </source>
</evidence>
<comment type="catalytic activity">
    <reaction evidence="10">
        <text>dihydroxyacetone phosphate + hexadecanoyl-CoA = 1-hexadecanoylglycerone 3-phosphate + CoA</text>
        <dbReference type="Rhea" id="RHEA:40715"/>
        <dbReference type="ChEBI" id="CHEBI:57287"/>
        <dbReference type="ChEBI" id="CHEBI:57379"/>
        <dbReference type="ChEBI" id="CHEBI:57642"/>
        <dbReference type="ChEBI" id="CHEBI:58303"/>
    </reaction>
    <physiologicalReaction direction="left-to-right" evidence="10">
        <dbReference type="Rhea" id="RHEA:40716"/>
    </physiologicalReaction>
</comment>
<dbReference type="GO" id="GO:0008611">
    <property type="term" value="P:ether lipid biosynthetic process"/>
    <property type="evidence" value="ECO:0007669"/>
    <property type="project" value="InterPro"/>
</dbReference>
<dbReference type="SUPFAM" id="SSF69593">
    <property type="entry name" value="Glycerol-3-phosphate (1)-acyltransferase"/>
    <property type="match status" value="1"/>
</dbReference>
<dbReference type="InterPro" id="IPR002123">
    <property type="entry name" value="Plipid/glycerol_acylTrfase"/>
</dbReference>
<dbReference type="CDD" id="cd07993">
    <property type="entry name" value="LPLAT_DHAPAT-like"/>
    <property type="match status" value="1"/>
</dbReference>
<evidence type="ECO:0000256" key="12">
    <source>
        <dbReference type="ARBA" id="ARBA00043943"/>
    </source>
</evidence>
<evidence type="ECO:0000256" key="17">
    <source>
        <dbReference type="ARBA" id="ARBA00049095"/>
    </source>
</evidence>
<dbReference type="Proteomes" id="UP001652620">
    <property type="component" value="Chromosome 2"/>
</dbReference>
<name>A0A034W2G9_BACDO</name>
<evidence type="ECO:0000256" key="4">
    <source>
        <dbReference type="ARBA" id="ARBA00022679"/>
    </source>
</evidence>
<evidence type="ECO:0000259" key="19">
    <source>
        <dbReference type="SMART" id="SM00563"/>
    </source>
</evidence>
<comment type="catalytic activity">
    <reaction evidence="17">
        <text>dihydroxyacetone phosphate + an acyl-CoA = a 1-acylglycerone 3-phosphate + CoA</text>
        <dbReference type="Rhea" id="RHEA:17657"/>
        <dbReference type="ChEBI" id="CHEBI:57287"/>
        <dbReference type="ChEBI" id="CHEBI:57534"/>
        <dbReference type="ChEBI" id="CHEBI:57642"/>
        <dbReference type="ChEBI" id="CHEBI:58342"/>
        <dbReference type="EC" id="2.3.1.42"/>
    </reaction>
    <physiologicalReaction direction="left-to-right" evidence="17">
        <dbReference type="Rhea" id="RHEA:17658"/>
    </physiologicalReaction>
</comment>
<dbReference type="InterPro" id="IPR028353">
    <property type="entry name" value="DHAPAT"/>
</dbReference>
<evidence type="ECO:0000313" key="23">
    <source>
        <dbReference type="RefSeq" id="XP_019845732.1"/>
    </source>
</evidence>
<dbReference type="GO" id="GO:0016287">
    <property type="term" value="F:glycerone-phosphate O-acyltransferase activity"/>
    <property type="evidence" value="ECO:0007669"/>
    <property type="project" value="UniProtKB-EC"/>
</dbReference>
<keyword evidence="4 18" id="KW-0808">Transferase</keyword>